<dbReference type="EMBL" id="KN730561">
    <property type="protein sequence ID" value="KIH60868.1"/>
    <property type="molecule type" value="Genomic_DNA"/>
</dbReference>
<sequence length="180" mass="20090">MQCCFLENSPPKTCLTSGVCGSGGYCAPPAPLPCQPTSCQPGYTCGQYGCARNRARSALTKKLDGIFISEEHSTTPPPDSREVDLEERNIFGLSRGVGKPSETEPVESREQQDNVTIYRLTNPNFIFRQCCEQRGLPDACLDKCHFNSYTRNACQTTRNLGVKLMWVQRETQKTSVQLLW</sequence>
<gene>
    <name evidence="1" type="ORF">ANCDUO_08867</name>
</gene>
<protein>
    <recommendedName>
        <fullName evidence="3">Domain of unknown function DB domain-containing protein</fullName>
    </recommendedName>
</protein>
<evidence type="ECO:0008006" key="3">
    <source>
        <dbReference type="Google" id="ProtNLM"/>
    </source>
</evidence>
<dbReference type="Proteomes" id="UP000054047">
    <property type="component" value="Unassembled WGS sequence"/>
</dbReference>
<keyword evidence="2" id="KW-1185">Reference proteome</keyword>
<organism evidence="1 2">
    <name type="scientific">Ancylostoma duodenale</name>
    <dbReference type="NCBI Taxonomy" id="51022"/>
    <lineage>
        <taxon>Eukaryota</taxon>
        <taxon>Metazoa</taxon>
        <taxon>Ecdysozoa</taxon>
        <taxon>Nematoda</taxon>
        <taxon>Chromadorea</taxon>
        <taxon>Rhabditida</taxon>
        <taxon>Rhabditina</taxon>
        <taxon>Rhabditomorpha</taxon>
        <taxon>Strongyloidea</taxon>
        <taxon>Ancylostomatidae</taxon>
        <taxon>Ancylostomatinae</taxon>
        <taxon>Ancylostoma</taxon>
    </lineage>
</organism>
<dbReference type="OrthoDB" id="5843172at2759"/>
<dbReference type="AlphaFoldDB" id="A0A0C2CVH1"/>
<dbReference type="PANTHER" id="PTHR46705:SF4">
    <property type="entry name" value="DOMAIN OF UNKNOWN FUNCTION DB DOMAIN-CONTAINING PROTEIN"/>
    <property type="match status" value="1"/>
</dbReference>
<proteinExistence type="predicted"/>
<evidence type="ECO:0000313" key="2">
    <source>
        <dbReference type="Proteomes" id="UP000054047"/>
    </source>
</evidence>
<evidence type="ECO:0000313" key="1">
    <source>
        <dbReference type="EMBL" id="KIH60868.1"/>
    </source>
</evidence>
<name>A0A0C2CVH1_9BILA</name>
<reference evidence="1 2" key="1">
    <citation type="submission" date="2013-12" db="EMBL/GenBank/DDBJ databases">
        <title>Draft genome of the parsitic nematode Ancylostoma duodenale.</title>
        <authorList>
            <person name="Mitreva M."/>
        </authorList>
    </citation>
    <scope>NUCLEOTIDE SEQUENCE [LARGE SCALE GENOMIC DNA]</scope>
    <source>
        <strain evidence="1 2">Zhejiang</strain>
    </source>
</reference>
<accession>A0A0C2CVH1</accession>
<dbReference type="PANTHER" id="PTHR46705">
    <property type="entry name" value="PROTEIN CBG09805"/>
    <property type="match status" value="1"/>
</dbReference>